<name>A0AAD2GCG4_9STRA</name>
<feature type="compositionally biased region" description="Acidic residues" evidence="1">
    <location>
        <begin position="38"/>
        <end position="51"/>
    </location>
</feature>
<accession>A0AAD2GCG4</accession>
<comment type="caution">
    <text evidence="2">The sequence shown here is derived from an EMBL/GenBank/DDBJ whole genome shotgun (WGS) entry which is preliminary data.</text>
</comment>
<dbReference type="EMBL" id="CAKOGP040002391">
    <property type="protein sequence ID" value="CAJ1968593.1"/>
    <property type="molecule type" value="Genomic_DNA"/>
</dbReference>
<feature type="region of interest" description="Disordered" evidence="1">
    <location>
        <begin position="34"/>
        <end position="60"/>
    </location>
</feature>
<evidence type="ECO:0000313" key="3">
    <source>
        <dbReference type="Proteomes" id="UP001295423"/>
    </source>
</evidence>
<keyword evidence="3" id="KW-1185">Reference proteome</keyword>
<proteinExistence type="predicted"/>
<protein>
    <submittedName>
        <fullName evidence="2">Uncharacterized protein</fullName>
    </submittedName>
</protein>
<evidence type="ECO:0000313" key="2">
    <source>
        <dbReference type="EMBL" id="CAJ1968593.1"/>
    </source>
</evidence>
<evidence type="ECO:0000256" key="1">
    <source>
        <dbReference type="SAM" id="MobiDB-lite"/>
    </source>
</evidence>
<dbReference type="AlphaFoldDB" id="A0AAD2GCG4"/>
<reference evidence="2" key="1">
    <citation type="submission" date="2023-08" db="EMBL/GenBank/DDBJ databases">
        <authorList>
            <person name="Audoor S."/>
            <person name="Bilcke G."/>
        </authorList>
    </citation>
    <scope>NUCLEOTIDE SEQUENCE</scope>
</reference>
<sequence>MTISTIIERNNQTIAFFNESDYLNAIESSLTSLRETSEITDPESSEEESENESSGSSSDRLDQCMLLPAAASDIRRLLLHSDFIYDQAIPISQSLKVDKPILSAIVIFNAALAHHLAAESRDIPTPPKALFKAQRLYRLAYQAYTPGPGTQSILFQFAVINNLGVVERRLGNTALSNQYFDYLASLLEHL</sequence>
<dbReference type="Proteomes" id="UP001295423">
    <property type="component" value="Unassembled WGS sequence"/>
</dbReference>
<gene>
    <name evidence="2" type="ORF">CYCCA115_LOCUS23312</name>
</gene>
<organism evidence="2 3">
    <name type="scientific">Cylindrotheca closterium</name>
    <dbReference type="NCBI Taxonomy" id="2856"/>
    <lineage>
        <taxon>Eukaryota</taxon>
        <taxon>Sar</taxon>
        <taxon>Stramenopiles</taxon>
        <taxon>Ochrophyta</taxon>
        <taxon>Bacillariophyta</taxon>
        <taxon>Bacillariophyceae</taxon>
        <taxon>Bacillariophycidae</taxon>
        <taxon>Bacillariales</taxon>
        <taxon>Bacillariaceae</taxon>
        <taxon>Cylindrotheca</taxon>
    </lineage>
</organism>